<reference evidence="2" key="1">
    <citation type="submission" date="2021-12" db="EMBL/GenBank/DDBJ databases">
        <title>Alicyclobacillaceae gen. nov., sp. nov., isolated from chalcocite enrichment system.</title>
        <authorList>
            <person name="Jiang Z."/>
        </authorList>
    </citation>
    <scope>NUCLEOTIDE SEQUENCE</scope>
    <source>
        <strain evidence="2">MYW30-H2</strain>
    </source>
</reference>
<dbReference type="SMART" id="SM00382">
    <property type="entry name" value="AAA"/>
    <property type="match status" value="1"/>
</dbReference>
<evidence type="ECO:0000313" key="3">
    <source>
        <dbReference type="Proteomes" id="UP000830167"/>
    </source>
</evidence>
<evidence type="ECO:0000313" key="2">
    <source>
        <dbReference type="EMBL" id="UOF90132.1"/>
    </source>
</evidence>
<dbReference type="PANTHER" id="PTHR30050">
    <property type="entry name" value="CHROMOSOMAL REPLICATION INITIATOR PROTEIN DNAA"/>
    <property type="match status" value="1"/>
</dbReference>
<evidence type="ECO:0000259" key="1">
    <source>
        <dbReference type="SMART" id="SM00382"/>
    </source>
</evidence>
<keyword evidence="2" id="KW-0547">Nucleotide-binding</keyword>
<protein>
    <submittedName>
        <fullName evidence="2">ATP-binding protein</fullName>
    </submittedName>
</protein>
<proteinExistence type="predicted"/>
<dbReference type="SUPFAM" id="SSF52540">
    <property type="entry name" value="P-loop containing nucleoside triphosphate hydrolases"/>
    <property type="match status" value="1"/>
</dbReference>
<dbReference type="PANTHER" id="PTHR30050:SF4">
    <property type="entry name" value="ATP-BINDING PROTEIN RV3427C IN INSERTION SEQUENCE-RELATED"/>
    <property type="match status" value="1"/>
</dbReference>
<dbReference type="RefSeq" id="WP_347436823.1">
    <property type="nucleotide sequence ID" value="NZ_CP089291.1"/>
</dbReference>
<gene>
    <name evidence="2" type="ORF">LSG31_20075</name>
</gene>
<organism evidence="2 3">
    <name type="scientific">Fodinisporobacter ferrooxydans</name>
    <dbReference type="NCBI Taxonomy" id="2901836"/>
    <lineage>
        <taxon>Bacteria</taxon>
        <taxon>Bacillati</taxon>
        <taxon>Bacillota</taxon>
        <taxon>Bacilli</taxon>
        <taxon>Bacillales</taxon>
        <taxon>Alicyclobacillaceae</taxon>
        <taxon>Fodinisporobacter</taxon>
    </lineage>
</organism>
<dbReference type="Proteomes" id="UP000830167">
    <property type="component" value="Chromosome"/>
</dbReference>
<dbReference type="InterPro" id="IPR027417">
    <property type="entry name" value="P-loop_NTPase"/>
</dbReference>
<dbReference type="GO" id="GO:0005524">
    <property type="term" value="F:ATP binding"/>
    <property type="evidence" value="ECO:0007669"/>
    <property type="project" value="UniProtKB-KW"/>
</dbReference>
<sequence length="310" mass="35830">MQHIGSALSDLGSIAKKFRGTYTIEDFYKNIPELKELNLSRDAVSRGQIALLDYLKQKRICKECKGYENCGKMGDAQGMTEVLGEYNGELIVRTHHCQPYMQWQELRRVERFKQYSGRVYGLERFAFSNFPAEQRKKFPKLYTTALQFSDTYQVGEASKGLYIFGPPGVGKTHLLLAIVNRLTERRIPCIFIRAETIFDKLRSLIGSGQDVEPIVETYCQVPVLAIDEFAQERANEFTIDRIFRIINYRFNAQLPTLFTSNYEPPAIYGRVSPELQQMVDALKSRIVQMNRHGRLDGEDARLRDIQFLDR</sequence>
<name>A0ABY4CHY5_9BACL</name>
<keyword evidence="2" id="KW-0067">ATP-binding</keyword>
<dbReference type="Gene3D" id="3.40.50.300">
    <property type="entry name" value="P-loop containing nucleotide triphosphate hydrolases"/>
    <property type="match status" value="1"/>
</dbReference>
<accession>A0ABY4CHY5</accession>
<keyword evidence="3" id="KW-1185">Reference proteome</keyword>
<dbReference type="InterPro" id="IPR013317">
    <property type="entry name" value="DnaA_dom"/>
</dbReference>
<dbReference type="CDD" id="cd00009">
    <property type="entry name" value="AAA"/>
    <property type="match status" value="1"/>
</dbReference>
<feature type="domain" description="AAA+ ATPase" evidence="1">
    <location>
        <begin position="157"/>
        <end position="294"/>
    </location>
</feature>
<dbReference type="EMBL" id="CP089291">
    <property type="protein sequence ID" value="UOF90132.1"/>
    <property type="molecule type" value="Genomic_DNA"/>
</dbReference>
<dbReference type="Pfam" id="PF00308">
    <property type="entry name" value="Bac_DnaA"/>
    <property type="match status" value="1"/>
</dbReference>
<dbReference type="InterPro" id="IPR003593">
    <property type="entry name" value="AAA+_ATPase"/>
</dbReference>